<protein>
    <recommendedName>
        <fullName evidence="5">RlpA-like protein double-psi beta-barrel domain-containing protein</fullName>
    </recommendedName>
</protein>
<dbReference type="EMBL" id="SDEE01000708">
    <property type="protein sequence ID" value="RXW14394.1"/>
    <property type="molecule type" value="Genomic_DNA"/>
</dbReference>
<proteinExistence type="predicted"/>
<gene>
    <name evidence="3" type="ORF">EST38_g11456</name>
</gene>
<feature type="signal peptide" evidence="2">
    <location>
        <begin position="1"/>
        <end position="26"/>
    </location>
</feature>
<organism evidence="3 4">
    <name type="scientific">Candolleomyces aberdarensis</name>
    <dbReference type="NCBI Taxonomy" id="2316362"/>
    <lineage>
        <taxon>Eukaryota</taxon>
        <taxon>Fungi</taxon>
        <taxon>Dikarya</taxon>
        <taxon>Basidiomycota</taxon>
        <taxon>Agaricomycotina</taxon>
        <taxon>Agaricomycetes</taxon>
        <taxon>Agaricomycetidae</taxon>
        <taxon>Agaricales</taxon>
        <taxon>Agaricineae</taxon>
        <taxon>Psathyrellaceae</taxon>
        <taxon>Candolleomyces</taxon>
    </lineage>
</organism>
<dbReference type="SUPFAM" id="SSF50685">
    <property type="entry name" value="Barwin-like endoglucanases"/>
    <property type="match status" value="1"/>
</dbReference>
<evidence type="ECO:0000313" key="3">
    <source>
        <dbReference type="EMBL" id="RXW14394.1"/>
    </source>
</evidence>
<dbReference type="STRING" id="2316362.A0A4Q2D7I2"/>
<dbReference type="InterPro" id="IPR051477">
    <property type="entry name" value="Expansin_CellWall"/>
</dbReference>
<dbReference type="PANTHER" id="PTHR31836">
    <property type="match status" value="1"/>
</dbReference>
<dbReference type="OrthoDB" id="406505at2759"/>
<evidence type="ECO:0000256" key="2">
    <source>
        <dbReference type="SAM" id="SignalP"/>
    </source>
</evidence>
<dbReference type="InterPro" id="IPR036908">
    <property type="entry name" value="RlpA-like_sf"/>
</dbReference>
<name>A0A4Q2D7I2_9AGAR</name>
<evidence type="ECO:0000256" key="1">
    <source>
        <dbReference type="ARBA" id="ARBA00022729"/>
    </source>
</evidence>
<comment type="caution">
    <text evidence="3">The sequence shown here is derived from an EMBL/GenBank/DDBJ whole genome shotgun (WGS) entry which is preliminary data.</text>
</comment>
<reference evidence="3 4" key="1">
    <citation type="submission" date="2019-01" db="EMBL/GenBank/DDBJ databases">
        <title>Draft genome sequence of Psathyrella aberdarensis IHI B618.</title>
        <authorList>
            <person name="Buettner E."/>
            <person name="Kellner H."/>
        </authorList>
    </citation>
    <scope>NUCLEOTIDE SEQUENCE [LARGE SCALE GENOMIC DNA]</scope>
    <source>
        <strain evidence="3 4">IHI B618</strain>
    </source>
</reference>
<dbReference type="AlphaFoldDB" id="A0A4Q2D7I2"/>
<keyword evidence="1 2" id="KW-0732">Signal</keyword>
<sequence length="229" mass="25514">MAFSTARLVLLLALYWLFAAPTCAHAGQGTVVRAVSGTNRYDKAHSLGDNYRFDPRDGWQVANASDLEYKYRQELGSANVQRRAAKHHDHVKHTGQGVGGALNKLLKTIGGMLGFGKPQPVTITWYTGHDLKNPSCWANGKWEPTDASFVAALTEYGWHEKPKCFKFIELDTCAGCAANSKHVDLTKAAFGELADFDRGILTVQYRHATDPDSKDWNEKLWGPRVHKRK</sequence>
<dbReference type="CDD" id="cd22191">
    <property type="entry name" value="DPBB_RlpA_EXP_N-like"/>
    <property type="match status" value="1"/>
</dbReference>
<dbReference type="Proteomes" id="UP000290288">
    <property type="component" value="Unassembled WGS sequence"/>
</dbReference>
<dbReference type="Gene3D" id="2.40.40.10">
    <property type="entry name" value="RlpA-like domain"/>
    <property type="match status" value="1"/>
</dbReference>
<evidence type="ECO:0000313" key="4">
    <source>
        <dbReference type="Proteomes" id="UP000290288"/>
    </source>
</evidence>
<feature type="chain" id="PRO_5020715261" description="RlpA-like protein double-psi beta-barrel domain-containing protein" evidence="2">
    <location>
        <begin position="27"/>
        <end position="229"/>
    </location>
</feature>
<accession>A0A4Q2D7I2</accession>
<dbReference type="PANTHER" id="PTHR31836:SF22">
    <property type="entry name" value="RLPA-LIKE PROTEIN DOUBLE-PSI BETA-BARREL DOMAIN-CONTAINING PROTEIN"/>
    <property type="match status" value="1"/>
</dbReference>
<evidence type="ECO:0008006" key="5">
    <source>
        <dbReference type="Google" id="ProtNLM"/>
    </source>
</evidence>
<keyword evidence="4" id="KW-1185">Reference proteome</keyword>